<dbReference type="AlphaFoldDB" id="A0AAP2UI03"/>
<dbReference type="Gene3D" id="3.40.50.300">
    <property type="entry name" value="P-loop containing nucleotide triphosphate hydrolases"/>
    <property type="match status" value="1"/>
</dbReference>
<feature type="domain" description="Bacterial type II secretion system protein E" evidence="2">
    <location>
        <begin position="26"/>
        <end position="40"/>
    </location>
</feature>
<evidence type="ECO:0000313" key="4">
    <source>
        <dbReference type="Proteomes" id="UP001204814"/>
    </source>
</evidence>
<protein>
    <submittedName>
        <fullName evidence="3">Type IV pilus twitching motility protein PilT</fullName>
    </submittedName>
</protein>
<dbReference type="Proteomes" id="UP001204814">
    <property type="component" value="Unassembled WGS sequence"/>
</dbReference>
<comment type="caution">
    <text evidence="3">The sequence shown here is derived from an EMBL/GenBank/DDBJ whole genome shotgun (WGS) entry which is preliminary data.</text>
</comment>
<dbReference type="InterPro" id="IPR027417">
    <property type="entry name" value="P-loop_NTPase"/>
</dbReference>
<evidence type="ECO:0000259" key="2">
    <source>
        <dbReference type="PROSITE" id="PS00662"/>
    </source>
</evidence>
<dbReference type="PANTHER" id="PTHR30486">
    <property type="entry name" value="TWITCHING MOTILITY PROTEIN PILT"/>
    <property type="match status" value="1"/>
</dbReference>
<dbReference type="EMBL" id="JANGBO010000082">
    <property type="protein sequence ID" value="MCQ5063268.1"/>
    <property type="molecule type" value="Genomic_DNA"/>
</dbReference>
<accession>A0AAP2UI03</accession>
<dbReference type="RefSeq" id="WP_256180004.1">
    <property type="nucleotide sequence ID" value="NZ_JANGBO010000082.1"/>
</dbReference>
<feature type="non-terminal residue" evidence="3">
    <location>
        <position position="1"/>
    </location>
</feature>
<dbReference type="Pfam" id="PF00437">
    <property type="entry name" value="T2SSE"/>
    <property type="match status" value="1"/>
</dbReference>
<feature type="non-terminal residue" evidence="3">
    <location>
        <position position="95"/>
    </location>
</feature>
<gene>
    <name evidence="3" type="ORF">NE542_15835</name>
</gene>
<dbReference type="GO" id="GO:0016887">
    <property type="term" value="F:ATP hydrolysis activity"/>
    <property type="evidence" value="ECO:0007669"/>
    <property type="project" value="InterPro"/>
</dbReference>
<organism evidence="3 4">
    <name type="scientific">Faecalibacillus intestinalis</name>
    <dbReference type="NCBI Taxonomy" id="1982626"/>
    <lineage>
        <taxon>Bacteria</taxon>
        <taxon>Bacillati</taxon>
        <taxon>Bacillota</taxon>
        <taxon>Erysipelotrichia</taxon>
        <taxon>Erysipelotrichales</taxon>
        <taxon>Coprobacillaceae</taxon>
        <taxon>Faecalibacillus</taxon>
    </lineage>
</organism>
<dbReference type="InterPro" id="IPR001482">
    <property type="entry name" value="T2SS/T4SS_dom"/>
</dbReference>
<dbReference type="InterPro" id="IPR050921">
    <property type="entry name" value="T4SS_GSP_E_ATPase"/>
</dbReference>
<dbReference type="PROSITE" id="PS00662">
    <property type="entry name" value="T2SP_E"/>
    <property type="match status" value="1"/>
</dbReference>
<evidence type="ECO:0000256" key="1">
    <source>
        <dbReference type="ARBA" id="ARBA00006611"/>
    </source>
</evidence>
<evidence type="ECO:0000313" key="3">
    <source>
        <dbReference type="EMBL" id="MCQ5063268.1"/>
    </source>
</evidence>
<reference evidence="3" key="1">
    <citation type="submission" date="2022-06" db="EMBL/GenBank/DDBJ databases">
        <title>Isolation of gut microbiota from human fecal samples.</title>
        <authorList>
            <person name="Pamer E.G."/>
            <person name="Barat B."/>
            <person name="Waligurski E."/>
            <person name="Medina S."/>
            <person name="Paddock L."/>
            <person name="Mostad J."/>
        </authorList>
    </citation>
    <scope>NUCLEOTIDE SEQUENCE</scope>
    <source>
        <strain evidence="3">DFI.6.24</strain>
    </source>
</reference>
<dbReference type="SUPFAM" id="SSF52540">
    <property type="entry name" value="P-loop containing nucleoside triphosphate hydrolases"/>
    <property type="match status" value="1"/>
</dbReference>
<name>A0AAP2UI03_9FIRM</name>
<sequence>QKQALIHQSEVYEDVDSFDTALKSAMREDPDVIIVGEMRDYETIQAVITLAETGHLVFSTLHTICAPKTIDRIIDVFPPHKQAQIRALLASVLQA</sequence>
<comment type="similarity">
    <text evidence="1">Belongs to the GSP E family.</text>
</comment>
<proteinExistence type="inferred from homology"/>
<dbReference type="PANTHER" id="PTHR30486:SF6">
    <property type="entry name" value="TYPE IV PILUS RETRACTATION ATPASE PILT"/>
    <property type="match status" value="1"/>
</dbReference>